<name>A0A0G3EJC0_9BACT</name>
<dbReference type="EMBL" id="CP010904">
    <property type="protein sequence ID" value="AKJ65532.1"/>
    <property type="molecule type" value="Genomic_DNA"/>
</dbReference>
<keyword evidence="2" id="KW-0413">Isomerase</keyword>
<dbReference type="AlphaFoldDB" id="A0A0G3EJC0"/>
<dbReference type="Gene3D" id="3.90.25.10">
    <property type="entry name" value="UDP-galactose 4-epimerase, domain 1"/>
    <property type="match status" value="1"/>
</dbReference>
<dbReference type="InterPro" id="IPR001509">
    <property type="entry name" value="Epimerase_deHydtase"/>
</dbReference>
<feature type="domain" description="NAD-dependent epimerase/dehydratase" evidence="1">
    <location>
        <begin position="5"/>
        <end position="241"/>
    </location>
</feature>
<dbReference type="PANTHER" id="PTHR43245:SF13">
    <property type="entry name" value="UDP-D-APIOSE_UDP-D-XYLOSE SYNTHASE 2"/>
    <property type="match status" value="1"/>
</dbReference>
<dbReference type="Pfam" id="PF01370">
    <property type="entry name" value="Epimerase"/>
    <property type="match status" value="1"/>
</dbReference>
<reference evidence="2 3" key="2">
    <citation type="journal article" date="2016" name="ISME J.">
        <title>Characterization of the first cultured representative of Verrucomicrobia subdivision 5 indicates the proposal of a novel phylum.</title>
        <authorList>
            <person name="Spring S."/>
            <person name="Bunk B."/>
            <person name="Sproer C."/>
            <person name="Schumann P."/>
            <person name="Rohde M."/>
            <person name="Tindall B.J."/>
            <person name="Klenk H.P."/>
        </authorList>
    </citation>
    <scope>NUCLEOTIDE SEQUENCE [LARGE SCALE GENOMIC DNA]</scope>
    <source>
        <strain evidence="2 3">L21-Fru-AB</strain>
    </source>
</reference>
<dbReference type="STRING" id="1307763.L21SP4_02305"/>
<accession>A0A0G3EJC0</accession>
<sequence length="318" mass="34514">MKKYLITGGAGFIGSHLVDALVDRGDSVVVLDDLSSGHLENLARVRDRIEFIEGDIRDPDTCLRASAGCDGIFHEAALVSVADSIRRPRDNHDINLTGTVNLLEAARENGVRRMVMAGSAAVYGNEPTLPKRETMNPDPITPYAVAKLASEYELKTYAAMYGMEGVSLRYFNVYGPRQDPSSPYSGVISRFADALQRDDKPVIFGDGTQGRDFIYVGDVVRANLMAMDAAPGASFGIYNVGTGRETSLLKLIDVLANIFDREVQPRFEPPREGDIRHSVAAIDAIGSAFGFRPECDLAAGLKHLVGRTTDCPDGTDKK</sequence>
<dbReference type="PATRIC" id="fig|1609981.3.peg.2402"/>
<keyword evidence="3" id="KW-1185">Reference proteome</keyword>
<dbReference type="GO" id="GO:0003978">
    <property type="term" value="F:UDP-glucose 4-epimerase activity"/>
    <property type="evidence" value="ECO:0007669"/>
    <property type="project" value="UniProtKB-EC"/>
</dbReference>
<dbReference type="EC" id="5.1.3.2" evidence="2"/>
<dbReference type="SUPFAM" id="SSF51735">
    <property type="entry name" value="NAD(P)-binding Rossmann-fold domains"/>
    <property type="match status" value="1"/>
</dbReference>
<gene>
    <name evidence="2" type="ORF">L21SP4_02305</name>
</gene>
<evidence type="ECO:0000313" key="2">
    <source>
        <dbReference type="EMBL" id="AKJ65532.1"/>
    </source>
</evidence>
<dbReference type="Proteomes" id="UP000035268">
    <property type="component" value="Chromosome"/>
</dbReference>
<dbReference type="PANTHER" id="PTHR43245">
    <property type="entry name" value="BIFUNCTIONAL POLYMYXIN RESISTANCE PROTEIN ARNA"/>
    <property type="match status" value="1"/>
</dbReference>
<evidence type="ECO:0000259" key="1">
    <source>
        <dbReference type="Pfam" id="PF01370"/>
    </source>
</evidence>
<dbReference type="InterPro" id="IPR036291">
    <property type="entry name" value="NAD(P)-bd_dom_sf"/>
</dbReference>
<evidence type="ECO:0000313" key="3">
    <source>
        <dbReference type="Proteomes" id="UP000035268"/>
    </source>
</evidence>
<dbReference type="Gene3D" id="3.40.50.720">
    <property type="entry name" value="NAD(P)-binding Rossmann-like Domain"/>
    <property type="match status" value="1"/>
</dbReference>
<protein>
    <submittedName>
        <fullName evidence="2">UDP-glucose 4-epimerase</fullName>
        <ecNumber evidence="2">5.1.3.2</ecNumber>
    </submittedName>
</protein>
<dbReference type="KEGG" id="vbl:L21SP4_02305"/>
<dbReference type="InterPro" id="IPR050177">
    <property type="entry name" value="Lipid_A_modif_metabolic_enz"/>
</dbReference>
<dbReference type="PRINTS" id="PR01713">
    <property type="entry name" value="NUCEPIMERASE"/>
</dbReference>
<dbReference type="OrthoDB" id="9801785at2"/>
<reference evidence="3" key="1">
    <citation type="submission" date="2015-02" db="EMBL/GenBank/DDBJ databases">
        <title>Description and complete genome sequence of the first cultured representative of the subdivision 5 of the Verrucomicrobia phylum.</title>
        <authorList>
            <person name="Spring S."/>
            <person name="Bunk B."/>
            <person name="Sproer C."/>
            <person name="Klenk H.-P."/>
        </authorList>
    </citation>
    <scope>NUCLEOTIDE SEQUENCE [LARGE SCALE GENOMIC DNA]</scope>
    <source>
        <strain evidence="3">L21-Fru-AB</strain>
    </source>
</reference>
<proteinExistence type="predicted"/>
<dbReference type="RefSeq" id="WP_052882752.1">
    <property type="nucleotide sequence ID" value="NZ_CP010904.1"/>
</dbReference>
<organism evidence="2 3">
    <name type="scientific">Kiritimatiella glycovorans</name>
    <dbReference type="NCBI Taxonomy" id="1307763"/>
    <lineage>
        <taxon>Bacteria</taxon>
        <taxon>Pseudomonadati</taxon>
        <taxon>Kiritimatiellota</taxon>
        <taxon>Kiritimatiellia</taxon>
        <taxon>Kiritimatiellales</taxon>
        <taxon>Kiritimatiellaceae</taxon>
        <taxon>Kiritimatiella</taxon>
    </lineage>
</organism>